<protein>
    <submittedName>
        <fullName evidence="1">Uncharacterized protein</fullName>
    </submittedName>
</protein>
<comment type="caution">
    <text evidence="1">The sequence shown here is derived from an EMBL/GenBank/DDBJ whole genome shotgun (WGS) entry which is preliminary data.</text>
</comment>
<evidence type="ECO:0000313" key="2">
    <source>
        <dbReference type="Proteomes" id="UP001469553"/>
    </source>
</evidence>
<dbReference type="EMBL" id="JAHRIP010011610">
    <property type="protein sequence ID" value="MEQ2284650.1"/>
    <property type="molecule type" value="Genomic_DNA"/>
</dbReference>
<proteinExistence type="predicted"/>
<dbReference type="Proteomes" id="UP001469553">
    <property type="component" value="Unassembled WGS sequence"/>
</dbReference>
<sequence length="92" mass="10217">MISYLEKTLEVQTLEWPISDPTSYPTPLSSLTAWDVLSVTCSQNFVMPELLLVVLETPSGFQLVWSVEFTEHLIDIKARGAGLLCSSITLSK</sequence>
<organism evidence="1 2">
    <name type="scientific">Ameca splendens</name>
    <dbReference type="NCBI Taxonomy" id="208324"/>
    <lineage>
        <taxon>Eukaryota</taxon>
        <taxon>Metazoa</taxon>
        <taxon>Chordata</taxon>
        <taxon>Craniata</taxon>
        <taxon>Vertebrata</taxon>
        <taxon>Euteleostomi</taxon>
        <taxon>Actinopterygii</taxon>
        <taxon>Neopterygii</taxon>
        <taxon>Teleostei</taxon>
        <taxon>Neoteleostei</taxon>
        <taxon>Acanthomorphata</taxon>
        <taxon>Ovalentaria</taxon>
        <taxon>Atherinomorphae</taxon>
        <taxon>Cyprinodontiformes</taxon>
        <taxon>Goodeidae</taxon>
        <taxon>Ameca</taxon>
    </lineage>
</organism>
<reference evidence="1 2" key="1">
    <citation type="submission" date="2021-06" db="EMBL/GenBank/DDBJ databases">
        <authorList>
            <person name="Palmer J.M."/>
        </authorList>
    </citation>
    <scope>NUCLEOTIDE SEQUENCE [LARGE SCALE GENOMIC DNA]</scope>
    <source>
        <strain evidence="1 2">AS_MEX2019</strain>
        <tissue evidence="1">Muscle</tissue>
    </source>
</reference>
<keyword evidence="2" id="KW-1185">Reference proteome</keyword>
<accession>A0ABV0XT66</accession>
<name>A0ABV0XT66_9TELE</name>
<feature type="non-terminal residue" evidence="1">
    <location>
        <position position="92"/>
    </location>
</feature>
<evidence type="ECO:0000313" key="1">
    <source>
        <dbReference type="EMBL" id="MEQ2284650.1"/>
    </source>
</evidence>
<gene>
    <name evidence="1" type="ORF">AMECASPLE_023714</name>
</gene>